<dbReference type="RefSeq" id="WP_091947331.1">
    <property type="nucleotide sequence ID" value="NZ_FOSV01000011.1"/>
</dbReference>
<feature type="region of interest" description="Disordered" evidence="1">
    <location>
        <begin position="54"/>
        <end position="78"/>
    </location>
</feature>
<protein>
    <submittedName>
        <fullName evidence="2">Uncharacterized protein</fullName>
    </submittedName>
</protein>
<name>A0A1I4G1Z5_9HYPH</name>
<proteinExistence type="predicted"/>
<gene>
    <name evidence="2" type="ORF">SAMN04488125_11160</name>
</gene>
<sequence>MSDDTDAKTRAAERAERSERMAREGAQAMAEHLASVKAVDERTVRLRALRLAKEAEEAAAKAAEPPPPPKRSRKKVAG</sequence>
<dbReference type="STRING" id="414703.SAMN04488125_11160"/>
<feature type="region of interest" description="Disordered" evidence="1">
    <location>
        <begin position="1"/>
        <end position="28"/>
    </location>
</feature>
<accession>A0A1I4G1Z5</accession>
<evidence type="ECO:0000256" key="1">
    <source>
        <dbReference type="SAM" id="MobiDB-lite"/>
    </source>
</evidence>
<organism evidence="2 3">
    <name type="scientific">Methylorubrum salsuginis</name>
    <dbReference type="NCBI Taxonomy" id="414703"/>
    <lineage>
        <taxon>Bacteria</taxon>
        <taxon>Pseudomonadati</taxon>
        <taxon>Pseudomonadota</taxon>
        <taxon>Alphaproteobacteria</taxon>
        <taxon>Hyphomicrobiales</taxon>
        <taxon>Methylobacteriaceae</taxon>
        <taxon>Methylorubrum</taxon>
    </lineage>
</organism>
<reference evidence="3" key="1">
    <citation type="submission" date="2016-10" db="EMBL/GenBank/DDBJ databases">
        <authorList>
            <person name="Varghese N."/>
            <person name="Submissions S."/>
        </authorList>
    </citation>
    <scope>NUCLEOTIDE SEQUENCE [LARGE SCALE GENOMIC DNA]</scope>
    <source>
        <strain evidence="3">CGMCC 1.6474</strain>
    </source>
</reference>
<dbReference type="AlphaFoldDB" id="A0A1I4G1Z5"/>
<dbReference type="EMBL" id="FOSV01000011">
    <property type="protein sequence ID" value="SFL24044.1"/>
    <property type="molecule type" value="Genomic_DNA"/>
</dbReference>
<feature type="compositionally biased region" description="Basic and acidic residues" evidence="1">
    <location>
        <begin position="1"/>
        <end position="23"/>
    </location>
</feature>
<evidence type="ECO:0000313" key="2">
    <source>
        <dbReference type="EMBL" id="SFL24044.1"/>
    </source>
</evidence>
<evidence type="ECO:0000313" key="3">
    <source>
        <dbReference type="Proteomes" id="UP000198804"/>
    </source>
</evidence>
<keyword evidence="3" id="KW-1185">Reference proteome</keyword>
<dbReference type="Proteomes" id="UP000198804">
    <property type="component" value="Unassembled WGS sequence"/>
</dbReference>